<dbReference type="GO" id="GO:0005737">
    <property type="term" value="C:cytoplasm"/>
    <property type="evidence" value="ECO:0007669"/>
    <property type="project" value="TreeGrafter"/>
</dbReference>
<feature type="domain" description="Phosphoribosyltransferase" evidence="1">
    <location>
        <begin position="490"/>
        <end position="686"/>
    </location>
</feature>
<dbReference type="Gene3D" id="3.40.50.1000">
    <property type="entry name" value="HAD superfamily/HAD-like"/>
    <property type="match status" value="1"/>
</dbReference>
<dbReference type="SUPFAM" id="SSF52540">
    <property type="entry name" value="P-loop containing nucleoside triphosphate hydrolases"/>
    <property type="match status" value="1"/>
</dbReference>
<evidence type="ECO:0000259" key="1">
    <source>
        <dbReference type="Pfam" id="PF14681"/>
    </source>
</evidence>
<dbReference type="InterPro" id="IPR000836">
    <property type="entry name" value="PRTase_dom"/>
</dbReference>
<evidence type="ECO:0000313" key="2">
    <source>
        <dbReference type="EMBL" id="KAJ5556704.1"/>
    </source>
</evidence>
<keyword evidence="3" id="KW-1185">Reference proteome</keyword>
<dbReference type="Gene3D" id="3.40.50.300">
    <property type="entry name" value="P-loop containing nucleotide triphosphate hydrolases"/>
    <property type="match status" value="1"/>
</dbReference>
<dbReference type="Pfam" id="PF14681">
    <property type="entry name" value="UPRTase"/>
    <property type="match status" value="1"/>
</dbReference>
<dbReference type="InterPro" id="IPR036412">
    <property type="entry name" value="HAD-like_sf"/>
</dbReference>
<dbReference type="Pfam" id="PF12710">
    <property type="entry name" value="HAD"/>
    <property type="match status" value="1"/>
</dbReference>
<sequence length="690" mass="77493">MKPISHPWDGVCENGDIEARLESFKNSKPVIIGLYGLPGSGKSFLLATLRQGLDVDDFTFYDGSDIIAAVTDGGLEGFQTLDDEEKTHCRERAIMKIRQECDDSGKSALVAGHAMFWNEEEETGDIVCTQADLRSYTHILYLDIPVEKIAEYRRNDQKRSRPSVSITHLAKWQIAERQHLREVCRSYDIIFAAISPHHVSMNKLIPMIRDFRTHTEDLNTELAEQQLDKIMSGGSETPETVLVFDADKTLAPQDSAELFWELVPSIHNKEGEYCPLKKLFSGPLQYSYIAFRQATMLCEETIDDKDYDACCGTVAQMIEMHPEILDLLNFMKGQAHVRALVLTCGLKGVWKRVLEKVFLSDKVKIIGGGRLSDGLVMTPALKATLVARLRNLHNCYVWAFGDSPLDLKMLRAANQAVVVTGEEYKRSTTMNGALTKCIGTDGFQPRQAVLPCYARPRLDVTQLPLVQLTDYFFLDSIFIRRKSLHVLHATDRPVAKLLMTPMRDGEVSGPALRETHRRVGWYLAVEFYADIIGLEKYPIRHVQGYQTDGHRLFNEKETLIVPLMRGGEPMALGVNDALPLAMFLHAKVSSDIKAKHVQSCNMIVLVDSVINSGKSILEFVQHIRHLNKTIRIVVVAGVIQAQCVSASMIAHELCRFRGLSFIALRLSDNKFTGKGTTDTGNRLFNTVHLD</sequence>
<gene>
    <name evidence="2" type="ORF">N7494_000619</name>
</gene>
<dbReference type="InterPro" id="IPR023214">
    <property type="entry name" value="HAD_sf"/>
</dbReference>
<dbReference type="Proteomes" id="UP001220324">
    <property type="component" value="Unassembled WGS sequence"/>
</dbReference>
<dbReference type="Pfam" id="PF13207">
    <property type="entry name" value="AAA_17"/>
    <property type="match status" value="1"/>
</dbReference>
<dbReference type="GO" id="GO:0036424">
    <property type="term" value="F:L-phosphoserine phosphatase activity"/>
    <property type="evidence" value="ECO:0007669"/>
    <property type="project" value="TreeGrafter"/>
</dbReference>
<dbReference type="EMBL" id="JAQIZZ010000001">
    <property type="protein sequence ID" value="KAJ5556704.1"/>
    <property type="molecule type" value="Genomic_DNA"/>
</dbReference>
<dbReference type="SUPFAM" id="SSF53271">
    <property type="entry name" value="PRTase-like"/>
    <property type="match status" value="1"/>
</dbReference>
<dbReference type="InterPro" id="IPR050582">
    <property type="entry name" value="HAD-like_SerB"/>
</dbReference>
<dbReference type="AlphaFoldDB" id="A0AAD6D654"/>
<dbReference type="InterPro" id="IPR029057">
    <property type="entry name" value="PRTase-like"/>
</dbReference>
<dbReference type="GO" id="GO:0006564">
    <property type="term" value="P:L-serine biosynthetic process"/>
    <property type="evidence" value="ECO:0007669"/>
    <property type="project" value="TreeGrafter"/>
</dbReference>
<dbReference type="InterPro" id="IPR027417">
    <property type="entry name" value="P-loop_NTPase"/>
</dbReference>
<dbReference type="PANTHER" id="PTHR43344:SF20">
    <property type="entry name" value="URACIL PHOSPHORIBOSYLTRANSFERASE"/>
    <property type="match status" value="1"/>
</dbReference>
<dbReference type="PANTHER" id="PTHR43344">
    <property type="entry name" value="PHOSPHOSERINE PHOSPHATASE"/>
    <property type="match status" value="1"/>
</dbReference>
<dbReference type="CDD" id="cd06223">
    <property type="entry name" value="PRTases_typeI"/>
    <property type="match status" value="1"/>
</dbReference>
<comment type="caution">
    <text evidence="2">The sequence shown here is derived from an EMBL/GenBank/DDBJ whole genome shotgun (WGS) entry which is preliminary data.</text>
</comment>
<name>A0AAD6D654_9EURO</name>
<dbReference type="SUPFAM" id="SSF56784">
    <property type="entry name" value="HAD-like"/>
    <property type="match status" value="1"/>
</dbReference>
<dbReference type="Gene3D" id="3.40.50.2020">
    <property type="match status" value="1"/>
</dbReference>
<organism evidence="2 3">
    <name type="scientific">Penicillium frequentans</name>
    <dbReference type="NCBI Taxonomy" id="3151616"/>
    <lineage>
        <taxon>Eukaryota</taxon>
        <taxon>Fungi</taxon>
        <taxon>Dikarya</taxon>
        <taxon>Ascomycota</taxon>
        <taxon>Pezizomycotina</taxon>
        <taxon>Eurotiomycetes</taxon>
        <taxon>Eurotiomycetidae</taxon>
        <taxon>Eurotiales</taxon>
        <taxon>Aspergillaceae</taxon>
        <taxon>Penicillium</taxon>
    </lineage>
</organism>
<evidence type="ECO:0000313" key="3">
    <source>
        <dbReference type="Proteomes" id="UP001220324"/>
    </source>
</evidence>
<dbReference type="GO" id="GO:0000287">
    <property type="term" value="F:magnesium ion binding"/>
    <property type="evidence" value="ECO:0007669"/>
    <property type="project" value="TreeGrafter"/>
</dbReference>
<reference evidence="2 3" key="1">
    <citation type="journal article" date="2023" name="IMA Fungus">
        <title>Comparative genomic study of the Penicillium genus elucidates a diverse pangenome and 15 lateral gene transfer events.</title>
        <authorList>
            <person name="Petersen C."/>
            <person name="Sorensen T."/>
            <person name="Nielsen M.R."/>
            <person name="Sondergaard T.E."/>
            <person name="Sorensen J.L."/>
            <person name="Fitzpatrick D.A."/>
            <person name="Frisvad J.C."/>
            <person name="Nielsen K.L."/>
        </authorList>
    </citation>
    <scope>NUCLEOTIDE SEQUENCE [LARGE SCALE GENOMIC DNA]</scope>
    <source>
        <strain evidence="2 3">IBT 35679</strain>
    </source>
</reference>
<accession>A0AAD6D654</accession>
<protein>
    <recommendedName>
        <fullName evidence="1">Phosphoribosyltransferase domain-containing protein</fullName>
    </recommendedName>
</protein>
<proteinExistence type="predicted"/>